<protein>
    <submittedName>
        <fullName evidence="1">Uncharacterized protein</fullName>
    </submittedName>
</protein>
<dbReference type="EMBL" id="SMAJ01000003">
    <property type="protein sequence ID" value="TCT09472.1"/>
    <property type="molecule type" value="Genomic_DNA"/>
</dbReference>
<reference evidence="1 2" key="1">
    <citation type="submission" date="2019-03" db="EMBL/GenBank/DDBJ databases">
        <title>Genomic Encyclopedia of Type Strains, Phase IV (KMG-IV): sequencing the most valuable type-strain genomes for metagenomic binning, comparative biology and taxonomic classification.</title>
        <authorList>
            <person name="Goeker M."/>
        </authorList>
    </citation>
    <scope>NUCLEOTIDE SEQUENCE [LARGE SCALE GENOMIC DNA]</scope>
    <source>
        <strain evidence="1 2">DSM 24591</strain>
    </source>
</reference>
<gene>
    <name evidence="1" type="ORF">EDC26_10390</name>
</gene>
<organism evidence="1 2">
    <name type="scientific">Paralcaligenes ureilyticus</name>
    <dbReference type="NCBI Taxonomy" id="627131"/>
    <lineage>
        <taxon>Bacteria</taxon>
        <taxon>Pseudomonadati</taxon>
        <taxon>Pseudomonadota</taxon>
        <taxon>Betaproteobacteria</taxon>
        <taxon>Burkholderiales</taxon>
        <taxon>Alcaligenaceae</taxon>
        <taxon>Paralcaligenes</taxon>
    </lineage>
</organism>
<keyword evidence="2" id="KW-1185">Reference proteome</keyword>
<proteinExistence type="predicted"/>
<dbReference type="RefSeq" id="WP_132580198.1">
    <property type="nucleotide sequence ID" value="NZ_SMAJ01000003.1"/>
</dbReference>
<dbReference type="AlphaFoldDB" id="A0A4R3M8P2"/>
<dbReference type="Proteomes" id="UP000295525">
    <property type="component" value="Unassembled WGS sequence"/>
</dbReference>
<name>A0A4R3M8P2_9BURK</name>
<sequence length="236" mass="27103">MAVTDLTVVARSDIAGRPLPEVFNSGSRRKKLNIHSMRLADWLGVSRSVMESEIHCMTWYSERKWLLENCQHANGSIRLNPVLGTYHEEKNYWLGHKFAIRVCKRFDPAAVPELQQAFADHLRFLALPKLSIDIDYDHGHICYQIENALYHDLEYIYNAVAFDLINDAEKYERQFTKPDGVGRGLAVSMSCGSKPMLDIRIFNAKNFVEHKDRALLQIKRLIEHAVSTYHLDGMAA</sequence>
<evidence type="ECO:0000313" key="1">
    <source>
        <dbReference type="EMBL" id="TCT09472.1"/>
    </source>
</evidence>
<evidence type="ECO:0000313" key="2">
    <source>
        <dbReference type="Proteomes" id="UP000295525"/>
    </source>
</evidence>
<accession>A0A4R3M8P2</accession>
<comment type="caution">
    <text evidence="1">The sequence shown here is derived from an EMBL/GenBank/DDBJ whole genome shotgun (WGS) entry which is preliminary data.</text>
</comment>